<gene>
    <name evidence="1" type="ORF">GPUN_1297</name>
</gene>
<proteinExistence type="predicted"/>
<dbReference type="EMBL" id="BAET01000012">
    <property type="protein sequence ID" value="GAB55421.1"/>
    <property type="molecule type" value="Genomic_DNA"/>
</dbReference>
<evidence type="ECO:0000313" key="2">
    <source>
        <dbReference type="Proteomes" id="UP000053586"/>
    </source>
</evidence>
<dbReference type="eggNOG" id="ENOG5033MDH">
    <property type="taxonomic scope" value="Bacteria"/>
</dbReference>
<name>H5TAU4_9ALTE</name>
<sequence length="125" mass="14661">MTLKSKQTKITDIYTVFTYRYIFDEKNDIVNLHSDVYDLQHFPERLMSSYNAEWQKYNRKAANKRNLDLSAQQAKILVSKLTDSQQEELSEFLQVIEKTAAINASSNIKVIKTEFKSYIESLLKL</sequence>
<dbReference type="STRING" id="56804.BAE46_06435"/>
<reference evidence="1 2" key="1">
    <citation type="journal article" date="2012" name="J. Bacteriol.">
        <title>Genome sequence of proteorhodopsin-containing sea ice bacterium Glaciecola punicea ACAM 611T.</title>
        <authorList>
            <person name="Qin Q.-L."/>
            <person name="Xie B.-B."/>
            <person name="Shu Y.-L."/>
            <person name="Rong J.-C."/>
            <person name="Zhao D.-L."/>
            <person name="Zhang X.-Y."/>
            <person name="Chen X.-L."/>
            <person name="Zhou B.-C."/>
            <person name="Zhanga Y.-Z."/>
        </authorList>
    </citation>
    <scope>NUCLEOTIDE SEQUENCE [LARGE SCALE GENOMIC DNA]</scope>
    <source>
        <strain evidence="1 2">ACAM 611</strain>
    </source>
</reference>
<dbReference type="OrthoDB" id="6366706at2"/>
<evidence type="ECO:0000313" key="1">
    <source>
        <dbReference type="EMBL" id="GAB55421.1"/>
    </source>
</evidence>
<dbReference type="AlphaFoldDB" id="H5TAU4"/>
<reference evidence="1 2" key="2">
    <citation type="journal article" date="2017" name="Antonie Van Leeuwenhoek">
        <title>Rhizobium rhizosphaerae sp. nov., a novel species isolated from rice rhizosphere.</title>
        <authorList>
            <person name="Zhao J.J."/>
            <person name="Zhang J."/>
            <person name="Zhang R.J."/>
            <person name="Zhang C.W."/>
            <person name="Yin H.Q."/>
            <person name="Zhang X.X."/>
        </authorList>
    </citation>
    <scope>NUCLEOTIDE SEQUENCE [LARGE SCALE GENOMIC DNA]</scope>
    <source>
        <strain evidence="1 2">ACAM 611</strain>
    </source>
</reference>
<protein>
    <submittedName>
        <fullName evidence="1">Uncharacterized protein</fullName>
    </submittedName>
</protein>
<comment type="caution">
    <text evidence="1">The sequence shown here is derived from an EMBL/GenBank/DDBJ whole genome shotgun (WGS) entry which is preliminary data.</text>
</comment>
<organism evidence="1 2">
    <name type="scientific">Glaciecola punicea ACAM 611</name>
    <dbReference type="NCBI Taxonomy" id="1121923"/>
    <lineage>
        <taxon>Bacteria</taxon>
        <taxon>Pseudomonadati</taxon>
        <taxon>Pseudomonadota</taxon>
        <taxon>Gammaproteobacteria</taxon>
        <taxon>Alteromonadales</taxon>
        <taxon>Alteromonadaceae</taxon>
        <taxon>Glaciecola</taxon>
    </lineage>
</organism>
<keyword evidence="2" id="KW-1185">Reference proteome</keyword>
<dbReference type="RefSeq" id="WP_006004479.1">
    <property type="nucleotide sequence ID" value="NZ_BAET01000012.1"/>
</dbReference>
<dbReference type="Proteomes" id="UP000053586">
    <property type="component" value="Unassembled WGS sequence"/>
</dbReference>
<accession>H5TAU4</accession>